<accession>G0V0S4</accession>
<gene>
    <name evidence="2" type="ORF">TCIL3000_11_6710</name>
</gene>
<name>G0V0S4_TRYCI</name>
<organism evidence="2">
    <name type="scientific">Trypanosoma congolense (strain IL3000)</name>
    <dbReference type="NCBI Taxonomy" id="1068625"/>
    <lineage>
        <taxon>Eukaryota</taxon>
        <taxon>Discoba</taxon>
        <taxon>Euglenozoa</taxon>
        <taxon>Kinetoplastea</taxon>
        <taxon>Metakinetoplastina</taxon>
        <taxon>Trypanosomatida</taxon>
        <taxon>Trypanosomatidae</taxon>
        <taxon>Trypanosoma</taxon>
        <taxon>Nannomonas</taxon>
    </lineage>
</organism>
<dbReference type="AlphaFoldDB" id="G0V0S4"/>
<dbReference type="EMBL" id="HE575324">
    <property type="protein sequence ID" value="CCC95245.1"/>
    <property type="molecule type" value="Genomic_DNA"/>
</dbReference>
<evidence type="ECO:0000256" key="1">
    <source>
        <dbReference type="SAM" id="MobiDB-lite"/>
    </source>
</evidence>
<proteinExistence type="predicted"/>
<evidence type="ECO:0000313" key="2">
    <source>
        <dbReference type="EMBL" id="CCC95245.1"/>
    </source>
</evidence>
<reference evidence="2" key="1">
    <citation type="journal article" date="2012" name="Proc. Natl. Acad. Sci. U.S.A.">
        <title>Antigenic diversity is generated by distinct evolutionary mechanisms in African trypanosome species.</title>
        <authorList>
            <person name="Jackson A.P."/>
            <person name="Berry A."/>
            <person name="Aslett M."/>
            <person name="Allison H.C."/>
            <person name="Burton P."/>
            <person name="Vavrova-Anderson J."/>
            <person name="Brown R."/>
            <person name="Browne H."/>
            <person name="Corton N."/>
            <person name="Hauser H."/>
            <person name="Gamble J."/>
            <person name="Gilderthorp R."/>
            <person name="Marcello L."/>
            <person name="McQuillan J."/>
            <person name="Otto T.D."/>
            <person name="Quail M.A."/>
            <person name="Sanders M.J."/>
            <person name="van Tonder A."/>
            <person name="Ginger M.L."/>
            <person name="Field M.C."/>
            <person name="Barry J.D."/>
            <person name="Hertz-Fowler C."/>
            <person name="Berriman M."/>
        </authorList>
    </citation>
    <scope>NUCLEOTIDE SEQUENCE</scope>
    <source>
        <strain evidence="2">IL3000</strain>
    </source>
</reference>
<feature type="region of interest" description="Disordered" evidence="1">
    <location>
        <begin position="179"/>
        <end position="202"/>
    </location>
</feature>
<protein>
    <submittedName>
        <fullName evidence="2">Uncharacterized protein TCIL3000_11_6710</fullName>
    </submittedName>
</protein>
<sequence>MKIIMKKWARNTAKAAGHGTSSSSIALRSDRLAVERNLRRALLTSSAYLLHAVDGVRHLARSAECHLCEVRAKGGNGLADNAGLHAGVHHLLLVHRLRLVGRVAVLRCHHYAITLRLHYSSLCIQETSLALRPVRVIVEWVVAQADAIALLQKFAVLANKQPLEVCGVHHYFSHPTAQRATATEVEGREKGSQEQGAMDVSN</sequence>
<dbReference type="VEuPathDB" id="TriTrypDB:TcIL3000.11.6710"/>